<dbReference type="STRING" id="658219.SAMN05216212_3105"/>
<protein>
    <submittedName>
        <fullName evidence="1">Uncharacterized protein</fullName>
    </submittedName>
</protein>
<sequence>MWDTFKDIFKGLAEGLRTDDEGRTKATEAVMNSDMPPDRKADFVEQAENHRHQENSLKIVGAVAVVGVGGCYVAYKYNENNSQGDTSIEESGIAALIDD</sequence>
<accession>A0A1G9EFX8</accession>
<dbReference type="EMBL" id="FNFH01000008">
    <property type="protein sequence ID" value="SDK74961.1"/>
    <property type="molecule type" value="Genomic_DNA"/>
</dbReference>
<evidence type="ECO:0000313" key="2">
    <source>
        <dbReference type="Proteomes" id="UP000199305"/>
    </source>
</evidence>
<gene>
    <name evidence="1" type="ORF">SAMN05216212_3105</name>
</gene>
<dbReference type="RefSeq" id="WP_091516556.1">
    <property type="nucleotide sequence ID" value="NZ_FNFH01000008.1"/>
</dbReference>
<organism evidence="1 2">
    <name type="scientific">Microbulbifer yueqingensis</name>
    <dbReference type="NCBI Taxonomy" id="658219"/>
    <lineage>
        <taxon>Bacteria</taxon>
        <taxon>Pseudomonadati</taxon>
        <taxon>Pseudomonadota</taxon>
        <taxon>Gammaproteobacteria</taxon>
        <taxon>Cellvibrionales</taxon>
        <taxon>Microbulbiferaceae</taxon>
        <taxon>Microbulbifer</taxon>
    </lineage>
</organism>
<proteinExistence type="predicted"/>
<reference evidence="2" key="1">
    <citation type="submission" date="2016-10" db="EMBL/GenBank/DDBJ databases">
        <authorList>
            <person name="Varghese N."/>
            <person name="Submissions S."/>
        </authorList>
    </citation>
    <scope>NUCLEOTIDE SEQUENCE [LARGE SCALE GENOMIC DNA]</scope>
    <source>
        <strain evidence="2">CGMCC 1.10658</strain>
    </source>
</reference>
<name>A0A1G9EFX8_9GAMM</name>
<dbReference type="AlphaFoldDB" id="A0A1G9EFX8"/>
<keyword evidence="2" id="KW-1185">Reference proteome</keyword>
<dbReference type="Proteomes" id="UP000199305">
    <property type="component" value="Unassembled WGS sequence"/>
</dbReference>
<evidence type="ECO:0000313" key="1">
    <source>
        <dbReference type="EMBL" id="SDK74961.1"/>
    </source>
</evidence>